<dbReference type="Proteomes" id="UP000176877">
    <property type="component" value="Unassembled WGS sequence"/>
</dbReference>
<protein>
    <submittedName>
        <fullName evidence="1">Uncharacterized protein</fullName>
    </submittedName>
</protein>
<proteinExistence type="predicted"/>
<dbReference type="EMBL" id="MFFT01000030">
    <property type="protein sequence ID" value="OGF23030.1"/>
    <property type="molecule type" value="Genomic_DNA"/>
</dbReference>
<dbReference type="AlphaFoldDB" id="A0A1F5S8H8"/>
<organism evidence="1 2">
    <name type="scientific">Candidatus Falkowbacteria bacterium RIFCSPHIGHO2_02_FULL_42_9</name>
    <dbReference type="NCBI Taxonomy" id="1797986"/>
    <lineage>
        <taxon>Bacteria</taxon>
        <taxon>Candidatus Falkowiibacteriota</taxon>
    </lineage>
</organism>
<sequence length="98" mass="10727">MVALMVSVAIRAWYTPVANVSEVSAQVETSAVTLPPPQAVAKADGYQLIVGANPRLNQEQVFLPPTNSVAITNGEEQLLQLIKQEQETRQQQQQTVQQ</sequence>
<accession>A0A1F5S8H8</accession>
<evidence type="ECO:0000313" key="1">
    <source>
        <dbReference type="EMBL" id="OGF23030.1"/>
    </source>
</evidence>
<evidence type="ECO:0000313" key="2">
    <source>
        <dbReference type="Proteomes" id="UP000176877"/>
    </source>
</evidence>
<name>A0A1F5S8H8_9BACT</name>
<gene>
    <name evidence="1" type="ORF">A3D45_00230</name>
</gene>
<reference evidence="1 2" key="1">
    <citation type="journal article" date="2016" name="Nat. Commun.">
        <title>Thousands of microbial genomes shed light on interconnected biogeochemical processes in an aquifer system.</title>
        <authorList>
            <person name="Anantharaman K."/>
            <person name="Brown C.T."/>
            <person name="Hug L.A."/>
            <person name="Sharon I."/>
            <person name="Castelle C.J."/>
            <person name="Probst A.J."/>
            <person name="Thomas B.C."/>
            <person name="Singh A."/>
            <person name="Wilkins M.J."/>
            <person name="Karaoz U."/>
            <person name="Brodie E.L."/>
            <person name="Williams K.H."/>
            <person name="Hubbard S.S."/>
            <person name="Banfield J.F."/>
        </authorList>
    </citation>
    <scope>NUCLEOTIDE SEQUENCE [LARGE SCALE GENOMIC DNA]</scope>
</reference>
<comment type="caution">
    <text evidence="1">The sequence shown here is derived from an EMBL/GenBank/DDBJ whole genome shotgun (WGS) entry which is preliminary data.</text>
</comment>